<dbReference type="NCBIfam" id="TIGR00696">
    <property type="entry name" value="wecG_tagA_cpsF"/>
    <property type="match status" value="1"/>
</dbReference>
<name>A0A1X3HFT0_9BRAD</name>
<dbReference type="PANTHER" id="PTHR34136:SF1">
    <property type="entry name" value="UDP-N-ACETYL-D-MANNOSAMINURONIC ACID TRANSFERASE"/>
    <property type="match status" value="1"/>
</dbReference>
<evidence type="ECO:0000313" key="3">
    <source>
        <dbReference type="EMBL" id="OSJ18065.1"/>
    </source>
</evidence>
<comment type="caution">
    <text evidence="3">The sequence shown here is derived from an EMBL/GenBank/DDBJ whole genome shotgun (WGS) entry which is preliminary data.</text>
</comment>
<protein>
    <recommendedName>
        <fullName evidence="5">Glycosyltransferase</fullName>
    </recommendedName>
</protein>
<organism evidence="3 4">
    <name type="scientific">Bradyrhizobium canariense</name>
    <dbReference type="NCBI Taxonomy" id="255045"/>
    <lineage>
        <taxon>Bacteria</taxon>
        <taxon>Pseudomonadati</taxon>
        <taxon>Pseudomonadota</taxon>
        <taxon>Alphaproteobacteria</taxon>
        <taxon>Hyphomicrobiales</taxon>
        <taxon>Nitrobacteraceae</taxon>
        <taxon>Bradyrhizobium</taxon>
    </lineage>
</organism>
<dbReference type="SUPFAM" id="SSF53686">
    <property type="entry name" value="Tryptophan synthase beta subunit-like PLP-dependent enzymes"/>
    <property type="match status" value="1"/>
</dbReference>
<accession>A0A1X3HFT0</accession>
<evidence type="ECO:0008006" key="5">
    <source>
        <dbReference type="Google" id="ProtNLM"/>
    </source>
</evidence>
<evidence type="ECO:0000313" key="4">
    <source>
        <dbReference type="Proteomes" id="UP000193553"/>
    </source>
</evidence>
<dbReference type="RefSeq" id="WP_085359843.1">
    <property type="nucleotide sequence ID" value="NZ_NAFD01000183.1"/>
</dbReference>
<dbReference type="Proteomes" id="UP000193553">
    <property type="component" value="Unassembled WGS sequence"/>
</dbReference>
<dbReference type="InterPro" id="IPR036052">
    <property type="entry name" value="TrpB-like_PALP_sf"/>
</dbReference>
<dbReference type="Pfam" id="PF03808">
    <property type="entry name" value="Glyco_tran_WecG"/>
    <property type="match status" value="1"/>
</dbReference>
<dbReference type="OrthoDB" id="9771846at2"/>
<dbReference type="PANTHER" id="PTHR34136">
    <property type="match status" value="1"/>
</dbReference>
<dbReference type="AlphaFoldDB" id="A0A1X3HFT0"/>
<keyword evidence="1" id="KW-0328">Glycosyltransferase</keyword>
<keyword evidence="2" id="KW-0808">Transferase</keyword>
<proteinExistence type="predicted"/>
<sequence length="277" mass="31019">MDKAYEAVSSAEVGAATSRVEHIRVLGVPISLVNMCGAVDRICSWGKSGSARTIFVRDVHGLMRALQDPFLFALHDEASMVVPDGTPLTRVARLRGYGPAQIERTPGPDVMLAVCERSVADGTTHFFFGGKPGVAQTMAARLAKAYPGLRIAGTYTPPMRDIDGQRSMTEEEMIELDMIKELTPDFIWVGLSSPKQEYWMMKAVRHLDHGVLLGVGAAFDLHAGRVKRAPAIMRKYGLEWLYRLLSEPRRLWRRYLILAPLFVYRIAREEFSRGRKQ</sequence>
<dbReference type="GO" id="GO:0016758">
    <property type="term" value="F:hexosyltransferase activity"/>
    <property type="evidence" value="ECO:0007669"/>
    <property type="project" value="TreeGrafter"/>
</dbReference>
<evidence type="ECO:0000256" key="1">
    <source>
        <dbReference type="ARBA" id="ARBA00022676"/>
    </source>
</evidence>
<gene>
    <name evidence="3" type="ORF">BSZ18_03070</name>
</gene>
<reference evidence="3 4" key="1">
    <citation type="submission" date="2017-03" db="EMBL/GenBank/DDBJ databases">
        <title>Whole genome sequences of fourteen strains of Bradyrhizobium canariense and one strain of Bradyrhizobium japonicum isolated from Lupinus (Papilionoideae: Genisteae) species in Algeria.</title>
        <authorList>
            <person name="Crovadore J."/>
            <person name="Chekireb D."/>
            <person name="Brachmann A."/>
            <person name="Chablais R."/>
            <person name="Cochard B."/>
            <person name="Lefort F."/>
        </authorList>
    </citation>
    <scope>NUCLEOTIDE SEQUENCE [LARGE SCALE GENOMIC DNA]</scope>
    <source>
        <strain evidence="3 4">UBMA195</strain>
    </source>
</reference>
<dbReference type="CDD" id="cd06533">
    <property type="entry name" value="Glyco_transf_WecG_TagA"/>
    <property type="match status" value="1"/>
</dbReference>
<evidence type="ECO:0000256" key="2">
    <source>
        <dbReference type="ARBA" id="ARBA00022679"/>
    </source>
</evidence>
<dbReference type="InterPro" id="IPR004629">
    <property type="entry name" value="WecG_TagA_CpsF"/>
</dbReference>
<dbReference type="EMBL" id="NAFI01000135">
    <property type="protein sequence ID" value="OSJ18065.1"/>
    <property type="molecule type" value="Genomic_DNA"/>
</dbReference>